<proteinExistence type="predicted"/>
<dbReference type="EMBL" id="CP018839">
    <property type="protein sequence ID" value="APR02919.1"/>
    <property type="molecule type" value="Genomic_DNA"/>
</dbReference>
<name>A0A1H5V8H6_9RHOO</name>
<accession>A0A1H5V8H6</accession>
<dbReference type="KEGG" id="tcl:Tchl_0043"/>
<evidence type="ECO:0000313" key="1">
    <source>
        <dbReference type="EMBL" id="APR02919.1"/>
    </source>
</evidence>
<dbReference type="RefSeq" id="WP_075146626.1">
    <property type="nucleotide sequence ID" value="NZ_CP018839.1"/>
</dbReference>
<dbReference type="Proteomes" id="UP000185739">
    <property type="component" value="Chromosome"/>
</dbReference>
<protein>
    <submittedName>
        <fullName evidence="1">Uncharacterized protein</fullName>
    </submittedName>
</protein>
<dbReference type="OrthoDB" id="8481133at2"/>
<dbReference type="AlphaFoldDB" id="A0A1H5V8H6"/>
<dbReference type="Pfam" id="PF11391">
    <property type="entry name" value="DUF2798"/>
    <property type="match status" value="1"/>
</dbReference>
<evidence type="ECO:0000313" key="2">
    <source>
        <dbReference type="Proteomes" id="UP000185739"/>
    </source>
</evidence>
<organism evidence="1 2">
    <name type="scientific">Thauera chlorobenzoica</name>
    <dbReference type="NCBI Taxonomy" id="96773"/>
    <lineage>
        <taxon>Bacteria</taxon>
        <taxon>Pseudomonadati</taxon>
        <taxon>Pseudomonadota</taxon>
        <taxon>Betaproteobacteria</taxon>
        <taxon>Rhodocyclales</taxon>
        <taxon>Zoogloeaceae</taxon>
        <taxon>Thauera</taxon>
    </lineage>
</organism>
<gene>
    <name evidence="1" type="ORF">Tchl_0043</name>
</gene>
<reference evidence="1 2" key="1">
    <citation type="submission" date="2016-12" db="EMBL/GenBank/DDBJ databases">
        <title>Complete genome sequence of Thauera chlorobenzoica, a Betaproteobacterium degrading haloaromatics anaerobically to CO2 and halides.</title>
        <authorList>
            <person name="Goris T."/>
            <person name="Mergelsberg M."/>
            <person name="Boll M."/>
        </authorList>
    </citation>
    <scope>NUCLEOTIDE SEQUENCE [LARGE SCALE GENOMIC DNA]</scope>
    <source>
        <strain evidence="1 2">3CB1</strain>
    </source>
</reference>
<sequence length="76" mass="8486">MRLQPQHIQPVIMAGIMAFLMTALVTWINLGLRPDFIGLWLKAFAIAWPMAAVAAYIAIPMAQRMTKAILARLHAE</sequence>
<keyword evidence="2" id="KW-1185">Reference proteome</keyword>
<dbReference type="InterPro" id="IPR021529">
    <property type="entry name" value="DUF2798"/>
</dbReference>